<dbReference type="Proteomes" id="UP000799324">
    <property type="component" value="Unassembled WGS sequence"/>
</dbReference>
<organism evidence="2 3">
    <name type="scientific">Lophiostoma macrostomum CBS 122681</name>
    <dbReference type="NCBI Taxonomy" id="1314788"/>
    <lineage>
        <taxon>Eukaryota</taxon>
        <taxon>Fungi</taxon>
        <taxon>Dikarya</taxon>
        <taxon>Ascomycota</taxon>
        <taxon>Pezizomycotina</taxon>
        <taxon>Dothideomycetes</taxon>
        <taxon>Pleosporomycetidae</taxon>
        <taxon>Pleosporales</taxon>
        <taxon>Lophiostomataceae</taxon>
        <taxon>Lophiostoma</taxon>
    </lineage>
</organism>
<feature type="domain" description="Calcineurin-like phosphoesterase" evidence="1">
    <location>
        <begin position="58"/>
        <end position="245"/>
    </location>
</feature>
<reference evidence="2" key="1">
    <citation type="journal article" date="2020" name="Stud. Mycol.">
        <title>101 Dothideomycetes genomes: a test case for predicting lifestyles and emergence of pathogens.</title>
        <authorList>
            <person name="Haridas S."/>
            <person name="Albert R."/>
            <person name="Binder M."/>
            <person name="Bloem J."/>
            <person name="Labutti K."/>
            <person name="Salamov A."/>
            <person name="Andreopoulos B."/>
            <person name="Baker S."/>
            <person name="Barry K."/>
            <person name="Bills G."/>
            <person name="Bluhm B."/>
            <person name="Cannon C."/>
            <person name="Castanera R."/>
            <person name="Culley D."/>
            <person name="Daum C."/>
            <person name="Ezra D."/>
            <person name="Gonzalez J."/>
            <person name="Henrissat B."/>
            <person name="Kuo A."/>
            <person name="Liang C."/>
            <person name="Lipzen A."/>
            <person name="Lutzoni F."/>
            <person name="Magnuson J."/>
            <person name="Mondo S."/>
            <person name="Nolan M."/>
            <person name="Ohm R."/>
            <person name="Pangilinan J."/>
            <person name="Park H.-J."/>
            <person name="Ramirez L."/>
            <person name="Alfaro M."/>
            <person name="Sun H."/>
            <person name="Tritt A."/>
            <person name="Yoshinaga Y."/>
            <person name="Zwiers L.-H."/>
            <person name="Turgeon B."/>
            <person name="Goodwin S."/>
            <person name="Spatafora J."/>
            <person name="Crous P."/>
            <person name="Grigoriev I."/>
        </authorList>
    </citation>
    <scope>NUCLEOTIDE SEQUENCE</scope>
    <source>
        <strain evidence="2">CBS 122681</strain>
    </source>
</reference>
<evidence type="ECO:0000313" key="3">
    <source>
        <dbReference type="Proteomes" id="UP000799324"/>
    </source>
</evidence>
<dbReference type="InterPro" id="IPR051693">
    <property type="entry name" value="UPF0046_metallophosphoest"/>
</dbReference>
<proteinExistence type="predicted"/>
<evidence type="ECO:0000313" key="2">
    <source>
        <dbReference type="EMBL" id="KAF2655590.1"/>
    </source>
</evidence>
<dbReference type="PANTHER" id="PTHR12905:SF18">
    <property type="entry name" value="ESTER HYDROLASE, PUTATIVE (AFU_ORTHOLOGUE AFUA_4G03130)-RELATED"/>
    <property type="match status" value="1"/>
</dbReference>
<gene>
    <name evidence="2" type="ORF">K491DRAFT_692792</name>
</gene>
<dbReference type="InterPro" id="IPR004843">
    <property type="entry name" value="Calcineurin-like_PHP"/>
</dbReference>
<dbReference type="OrthoDB" id="630188at2759"/>
<protein>
    <submittedName>
        <fullName evidence="2">Metallo-dependent phosphatase</fullName>
    </submittedName>
</protein>
<dbReference type="AlphaFoldDB" id="A0A6A6T757"/>
<dbReference type="Gene3D" id="3.60.21.10">
    <property type="match status" value="1"/>
</dbReference>
<dbReference type="CDD" id="cd07379">
    <property type="entry name" value="MPP_239FB"/>
    <property type="match status" value="1"/>
</dbReference>
<dbReference type="InterPro" id="IPR029052">
    <property type="entry name" value="Metallo-depent_PP-like"/>
</dbReference>
<sequence>MDPEYFIMSTKQPLHASLSAIATPRRFDTLSPLRYLTRRIYLYFASHSQISTSQSSPLRVVCISDTHNRTTIIPDGDILIHAGDLSDNGTISEIQAQIDWLASLPHTHKIAIAGNHDSWLDPEIRTKLPVIEQEGSLDWKSVRYVQSEAVTLEVGKRAWNIYAAPHVPYCGSNSFAFQYQRHSPPWKKTPACHIPADTDILITHTPPRFHQDLASSDSRHLGCKALLEEVWRVRPKLHVFGHVHASRGMSLVRWDYGQKAYERTCLRKDAGLLELLDLWAWIDLSIVVVCGFSREVNNVLRRNTGQESIMVNAAVWTDSHGHLEYPIQVAEL</sequence>
<dbReference type="Pfam" id="PF00149">
    <property type="entry name" value="Metallophos"/>
    <property type="match status" value="1"/>
</dbReference>
<keyword evidence="3" id="KW-1185">Reference proteome</keyword>
<evidence type="ECO:0000259" key="1">
    <source>
        <dbReference type="Pfam" id="PF00149"/>
    </source>
</evidence>
<dbReference type="EMBL" id="MU004347">
    <property type="protein sequence ID" value="KAF2655590.1"/>
    <property type="molecule type" value="Genomic_DNA"/>
</dbReference>
<accession>A0A6A6T757</accession>
<dbReference type="PANTHER" id="PTHR12905">
    <property type="entry name" value="METALLOPHOSPHOESTERASE"/>
    <property type="match status" value="1"/>
</dbReference>
<dbReference type="GO" id="GO:0016787">
    <property type="term" value="F:hydrolase activity"/>
    <property type="evidence" value="ECO:0007669"/>
    <property type="project" value="InterPro"/>
</dbReference>
<dbReference type="SUPFAM" id="SSF56300">
    <property type="entry name" value="Metallo-dependent phosphatases"/>
    <property type="match status" value="1"/>
</dbReference>
<name>A0A6A6T757_9PLEO</name>